<dbReference type="EMBL" id="CADCTL010000261">
    <property type="protein sequence ID" value="CAA9278683.1"/>
    <property type="molecule type" value="Genomic_DNA"/>
</dbReference>
<proteinExistence type="predicted"/>
<protein>
    <submittedName>
        <fullName evidence="2">Uncharacterized protein</fullName>
    </submittedName>
</protein>
<organism evidence="2">
    <name type="scientific">uncultured Acetobacteraceae bacterium</name>
    <dbReference type="NCBI Taxonomy" id="169975"/>
    <lineage>
        <taxon>Bacteria</taxon>
        <taxon>Pseudomonadati</taxon>
        <taxon>Pseudomonadota</taxon>
        <taxon>Alphaproteobacteria</taxon>
        <taxon>Acetobacterales</taxon>
        <taxon>Acetobacteraceae</taxon>
        <taxon>environmental samples</taxon>
    </lineage>
</organism>
<accession>A0A6J4JI50</accession>
<evidence type="ECO:0000313" key="2">
    <source>
        <dbReference type="EMBL" id="CAA9278683.1"/>
    </source>
</evidence>
<dbReference type="AlphaFoldDB" id="A0A6J4JI50"/>
<feature type="non-terminal residue" evidence="2">
    <location>
        <position position="128"/>
    </location>
</feature>
<feature type="region of interest" description="Disordered" evidence="1">
    <location>
        <begin position="1"/>
        <end position="128"/>
    </location>
</feature>
<gene>
    <name evidence="2" type="ORF">AVDCRST_MAG04-3584</name>
</gene>
<reference evidence="2" key="1">
    <citation type="submission" date="2020-02" db="EMBL/GenBank/DDBJ databases">
        <authorList>
            <person name="Meier V. D."/>
        </authorList>
    </citation>
    <scope>NUCLEOTIDE SEQUENCE</scope>
    <source>
        <strain evidence="2">AVDCRST_MAG04</strain>
    </source>
</reference>
<name>A0A6J4JI50_9PROT</name>
<feature type="non-terminal residue" evidence="2">
    <location>
        <position position="1"/>
    </location>
</feature>
<sequence length="128" mass="14109">DGNSTRTDLIHPERHGAGSLHAHGSHPGRGRRVHRARHPFAARRPDPPGRCGARLAHGAARPRPHARHAEPAHAPSRGGHPLRHAALQHPLRLEQQPRLRRQCHPPELQQLGAELAERDRGTARGGRL</sequence>
<evidence type="ECO:0000256" key="1">
    <source>
        <dbReference type="SAM" id="MobiDB-lite"/>
    </source>
</evidence>
<feature type="compositionally biased region" description="Basic residues" evidence="1">
    <location>
        <begin position="23"/>
        <end position="41"/>
    </location>
</feature>